<dbReference type="RefSeq" id="WP_145454562.1">
    <property type="nucleotide sequence ID" value="NZ_CP036317.1"/>
</dbReference>
<dbReference type="Proteomes" id="UP000320839">
    <property type="component" value="Chromosome"/>
</dbReference>
<reference evidence="1 2" key="1">
    <citation type="submission" date="2019-02" db="EMBL/GenBank/DDBJ databases">
        <title>Deep-cultivation of Planctomycetes and their phenomic and genomic characterization uncovers novel biology.</title>
        <authorList>
            <person name="Wiegand S."/>
            <person name="Jogler M."/>
            <person name="Boedeker C."/>
            <person name="Pinto D."/>
            <person name="Vollmers J."/>
            <person name="Rivas-Marin E."/>
            <person name="Kohn T."/>
            <person name="Peeters S.H."/>
            <person name="Heuer A."/>
            <person name="Rast P."/>
            <person name="Oberbeckmann S."/>
            <person name="Bunk B."/>
            <person name="Jeske O."/>
            <person name="Meyerdierks A."/>
            <person name="Storesund J.E."/>
            <person name="Kallscheuer N."/>
            <person name="Luecker S."/>
            <person name="Lage O.M."/>
            <person name="Pohl T."/>
            <person name="Merkel B.J."/>
            <person name="Hornburger P."/>
            <person name="Mueller R.-W."/>
            <person name="Bruemmer F."/>
            <person name="Labrenz M."/>
            <person name="Spormann A.M."/>
            <person name="Op den Camp H."/>
            <person name="Overmann J."/>
            <person name="Amann R."/>
            <person name="Jetten M.S.M."/>
            <person name="Mascher T."/>
            <person name="Medema M.H."/>
            <person name="Devos D.P."/>
            <person name="Kaster A.-K."/>
            <person name="Ovreas L."/>
            <person name="Rohde M."/>
            <person name="Galperin M.Y."/>
            <person name="Jogler C."/>
        </authorList>
    </citation>
    <scope>NUCLEOTIDE SEQUENCE [LARGE SCALE GENOMIC DNA]</scope>
    <source>
        <strain evidence="1 2">Pan153</strain>
    </source>
</reference>
<gene>
    <name evidence="1" type="ORF">Pan153_13840</name>
</gene>
<organism evidence="1 2">
    <name type="scientific">Gimesia panareensis</name>
    <dbReference type="NCBI Taxonomy" id="2527978"/>
    <lineage>
        <taxon>Bacteria</taxon>
        <taxon>Pseudomonadati</taxon>
        <taxon>Planctomycetota</taxon>
        <taxon>Planctomycetia</taxon>
        <taxon>Planctomycetales</taxon>
        <taxon>Planctomycetaceae</taxon>
        <taxon>Gimesia</taxon>
    </lineage>
</organism>
<dbReference type="InterPro" id="IPR046294">
    <property type="entry name" value="DUF6331"/>
</dbReference>
<dbReference type="Pfam" id="PF19856">
    <property type="entry name" value="DUF6331"/>
    <property type="match status" value="1"/>
</dbReference>
<evidence type="ECO:0000313" key="1">
    <source>
        <dbReference type="EMBL" id="QDV16752.1"/>
    </source>
</evidence>
<evidence type="ECO:0000313" key="2">
    <source>
        <dbReference type="Proteomes" id="UP000320839"/>
    </source>
</evidence>
<dbReference type="OrthoDB" id="6420167at2"/>
<dbReference type="EMBL" id="CP036317">
    <property type="protein sequence ID" value="QDV16752.1"/>
    <property type="molecule type" value="Genomic_DNA"/>
</dbReference>
<accession>A0A518FK81</accession>
<proteinExistence type="predicted"/>
<sequence length="129" mass="14631">MTALPHTLKLPIRLKELFEVCETDCVAGCCGIEAFNFAPIRIAAYLTKYNDRTAEIFLSEIKKNLESLLTQVDTFKPNDRGFICSIEELNQCFTSESFLELILMLQRNTNLAQKVIAYANQISQNDSSE</sequence>
<name>A0A518FK81_9PLAN</name>
<protein>
    <submittedName>
        <fullName evidence="1">Uncharacterized protein</fullName>
    </submittedName>
</protein>
<dbReference type="AlphaFoldDB" id="A0A518FK81"/>